<feature type="transmembrane region" description="Helical" evidence="7">
    <location>
        <begin position="185"/>
        <end position="205"/>
    </location>
</feature>
<keyword evidence="5 7" id="KW-1133">Transmembrane helix</keyword>
<feature type="transmembrane region" description="Helical" evidence="7">
    <location>
        <begin position="31"/>
        <end position="48"/>
    </location>
</feature>
<dbReference type="EMBL" id="CACVAW010000061">
    <property type="protein sequence ID" value="CAA6814116.1"/>
    <property type="molecule type" value="Genomic_DNA"/>
</dbReference>
<feature type="transmembrane region" description="Helical" evidence="7">
    <location>
        <begin position="60"/>
        <end position="83"/>
    </location>
</feature>
<comment type="subcellular location">
    <subcellularLocation>
        <location evidence="1">Membrane</location>
        <topology evidence="1">Multi-pass membrane protein</topology>
    </subcellularLocation>
</comment>
<dbReference type="Gene3D" id="3.30.70.1450">
    <property type="entry name" value="Regulator of K+ conductance, C-terminal domain"/>
    <property type="match status" value="1"/>
</dbReference>
<feature type="transmembrane region" description="Helical" evidence="7">
    <location>
        <begin position="143"/>
        <end position="165"/>
    </location>
</feature>
<evidence type="ECO:0000259" key="8">
    <source>
        <dbReference type="Pfam" id="PF03600"/>
    </source>
</evidence>
<feature type="transmembrane region" description="Helical" evidence="7">
    <location>
        <begin position="7"/>
        <end position="25"/>
    </location>
</feature>
<evidence type="ECO:0000256" key="6">
    <source>
        <dbReference type="ARBA" id="ARBA00023136"/>
    </source>
</evidence>
<keyword evidence="2" id="KW-0813">Transport</keyword>
<reference evidence="9" key="1">
    <citation type="submission" date="2020-01" db="EMBL/GenBank/DDBJ databases">
        <authorList>
            <person name="Meier V. D."/>
            <person name="Meier V D."/>
        </authorList>
    </citation>
    <scope>NUCLEOTIDE SEQUENCE</scope>
    <source>
        <strain evidence="9">HLG_WM_MAG_12</strain>
    </source>
</reference>
<dbReference type="PANTHER" id="PTHR43652:SF2">
    <property type="entry name" value="BASIC AMINO ACID ANTIPORTER YFCC-RELATED"/>
    <property type="match status" value="1"/>
</dbReference>
<evidence type="ECO:0000256" key="7">
    <source>
        <dbReference type="SAM" id="Phobius"/>
    </source>
</evidence>
<evidence type="ECO:0000313" key="9">
    <source>
        <dbReference type="EMBL" id="CAA6814116.1"/>
    </source>
</evidence>
<feature type="transmembrane region" description="Helical" evidence="7">
    <location>
        <begin position="571"/>
        <end position="591"/>
    </location>
</feature>
<dbReference type="SUPFAM" id="SSF116726">
    <property type="entry name" value="TrkA C-terminal domain-like"/>
    <property type="match status" value="2"/>
</dbReference>
<gene>
    <name evidence="9" type="ORF">HELGO_WM8246</name>
</gene>
<dbReference type="GO" id="GO:0005886">
    <property type="term" value="C:plasma membrane"/>
    <property type="evidence" value="ECO:0007669"/>
    <property type="project" value="TreeGrafter"/>
</dbReference>
<dbReference type="InterPro" id="IPR036721">
    <property type="entry name" value="RCK_C_sf"/>
</dbReference>
<keyword evidence="6 7" id="KW-0472">Membrane</keyword>
<feature type="domain" description="Citrate transporter-like" evidence="8">
    <location>
        <begin position="24"/>
        <end position="537"/>
    </location>
</feature>
<dbReference type="InterPro" id="IPR004680">
    <property type="entry name" value="Cit_transptr-like_dom"/>
</dbReference>
<evidence type="ECO:0000256" key="2">
    <source>
        <dbReference type="ARBA" id="ARBA00022448"/>
    </source>
</evidence>
<evidence type="ECO:0000256" key="1">
    <source>
        <dbReference type="ARBA" id="ARBA00004141"/>
    </source>
</evidence>
<dbReference type="InterPro" id="IPR051679">
    <property type="entry name" value="DASS-Related_Transporters"/>
</dbReference>
<feature type="transmembrane region" description="Helical" evidence="7">
    <location>
        <begin position="453"/>
        <end position="477"/>
    </location>
</feature>
<sequence>MDIFSEWRIILTLLIFICTFLTLFFTRISPARVFLASVVLLFITGILNTTEFLSGFNSSAVVTVGLLYIVVAGVEQTGGLSWLTKYVLGNPKSYFRAQLRLMLPTSFLSAFLNNTPVVALLIPIVQKWSSRINIKPSKLLIPLSYASILGGLCTLIGTSTNLVVNGLYQDRYGNSGFEIFEIAKVGIPVAIVGIIFILLLSFLLPNRTSFKKIEKSSRVYQLEMYVPKKSSLIGKTFEESGLTHLAEGGKLEMLIRNSEKSFEIALDDTIKEDDHFIFSGNIGYIQILSLNKGLRKATTKFSTLNFPRQDRILVEVVISKKFPFAGKFIDRLKFRRLYNARALSAAQDGESVLSGRYMMLHPGDTILVEAHSEFLLKQKYNRDFYILNSSENELSRESIEKAPVALGILLGMVALAGFGIFSMFKAALIAASLMIIAGCCSIPSLYKSIDWKVLVTIASALGLGLALEKTGIASLISTGVLEFAGNNPWIILILVYFITSFFTEIITNNAAAALTFPLVMNMVDQLGVNPIPFVMCIMVSASASFITPIGYQTNLMIYGPGGYRFSDYLRIGVPLDIVVAITTICLAPLIWPF</sequence>
<evidence type="ECO:0000256" key="4">
    <source>
        <dbReference type="ARBA" id="ARBA00022737"/>
    </source>
</evidence>
<feature type="transmembrane region" description="Helical" evidence="7">
    <location>
        <begin position="427"/>
        <end position="446"/>
    </location>
</feature>
<protein>
    <submittedName>
        <fullName evidence="9">Sulfate permease, Trk-type</fullName>
    </submittedName>
</protein>
<dbReference type="AlphaFoldDB" id="A0A6S6T791"/>
<feature type="transmembrane region" description="Helical" evidence="7">
    <location>
        <begin position="531"/>
        <end position="551"/>
    </location>
</feature>
<dbReference type="GO" id="GO:0006813">
    <property type="term" value="P:potassium ion transport"/>
    <property type="evidence" value="ECO:0007669"/>
    <property type="project" value="InterPro"/>
</dbReference>
<organism evidence="9">
    <name type="scientific">uncultured Campylobacterales bacterium</name>
    <dbReference type="NCBI Taxonomy" id="352960"/>
    <lineage>
        <taxon>Bacteria</taxon>
        <taxon>Pseudomonadati</taxon>
        <taxon>Campylobacterota</taxon>
        <taxon>Epsilonproteobacteria</taxon>
        <taxon>Campylobacterales</taxon>
        <taxon>environmental samples</taxon>
    </lineage>
</organism>
<evidence type="ECO:0000256" key="5">
    <source>
        <dbReference type="ARBA" id="ARBA00022989"/>
    </source>
</evidence>
<evidence type="ECO:0000256" key="3">
    <source>
        <dbReference type="ARBA" id="ARBA00022692"/>
    </source>
</evidence>
<feature type="transmembrane region" description="Helical" evidence="7">
    <location>
        <begin position="489"/>
        <end position="519"/>
    </location>
</feature>
<accession>A0A6S6T791</accession>
<feature type="transmembrane region" description="Helical" evidence="7">
    <location>
        <begin position="103"/>
        <end position="122"/>
    </location>
</feature>
<feature type="transmembrane region" description="Helical" evidence="7">
    <location>
        <begin position="402"/>
        <end position="421"/>
    </location>
</feature>
<keyword evidence="3 7" id="KW-0812">Transmembrane</keyword>
<proteinExistence type="predicted"/>
<dbReference type="Pfam" id="PF03600">
    <property type="entry name" value="CitMHS"/>
    <property type="match status" value="1"/>
</dbReference>
<dbReference type="GO" id="GO:0055085">
    <property type="term" value="P:transmembrane transport"/>
    <property type="evidence" value="ECO:0007669"/>
    <property type="project" value="InterPro"/>
</dbReference>
<dbReference type="PANTHER" id="PTHR43652">
    <property type="entry name" value="BASIC AMINO ACID ANTIPORTER YFCC-RELATED"/>
    <property type="match status" value="1"/>
</dbReference>
<name>A0A6S6T791_9BACT</name>
<keyword evidence="4" id="KW-0677">Repeat</keyword>